<gene>
    <name evidence="6" type="ORF">EHS25_007399</name>
</gene>
<dbReference type="InterPro" id="IPR051209">
    <property type="entry name" value="FAD-bind_Monooxygenase_sf"/>
</dbReference>
<name>A0A427YPS9_9TREE</name>
<feature type="transmembrane region" description="Helical" evidence="5">
    <location>
        <begin position="523"/>
        <end position="541"/>
    </location>
</feature>
<evidence type="ECO:0000256" key="3">
    <source>
        <dbReference type="ARBA" id="ARBA00022827"/>
    </source>
</evidence>
<keyword evidence="2" id="KW-0285">Flavoprotein</keyword>
<dbReference type="Gene3D" id="3.50.50.60">
    <property type="entry name" value="FAD/NAD(P)-binding domain"/>
    <property type="match status" value="2"/>
</dbReference>
<dbReference type="OrthoDB" id="66881at2759"/>
<keyword evidence="7" id="KW-1185">Reference proteome</keyword>
<keyword evidence="5" id="KW-0812">Transmembrane</keyword>
<accession>A0A427YPS9</accession>
<dbReference type="GO" id="GO:0050661">
    <property type="term" value="F:NADP binding"/>
    <property type="evidence" value="ECO:0007669"/>
    <property type="project" value="InterPro"/>
</dbReference>
<evidence type="ECO:0008006" key="8">
    <source>
        <dbReference type="Google" id="ProtNLM"/>
    </source>
</evidence>
<dbReference type="InterPro" id="IPR020946">
    <property type="entry name" value="Flavin_mOase-like"/>
</dbReference>
<dbReference type="GO" id="GO:0050660">
    <property type="term" value="F:flavin adenine dinucleotide binding"/>
    <property type="evidence" value="ECO:0007669"/>
    <property type="project" value="InterPro"/>
</dbReference>
<evidence type="ECO:0000256" key="1">
    <source>
        <dbReference type="ARBA" id="ARBA00010139"/>
    </source>
</evidence>
<dbReference type="Pfam" id="PF00743">
    <property type="entry name" value="FMO-like"/>
    <property type="match status" value="1"/>
</dbReference>
<evidence type="ECO:0000313" key="6">
    <source>
        <dbReference type="EMBL" id="RSH93046.1"/>
    </source>
</evidence>
<protein>
    <recommendedName>
        <fullName evidence="8">FAD/NAD(P)-binding domain-containing protein</fullName>
    </recommendedName>
</protein>
<dbReference type="PANTHER" id="PTHR42877">
    <property type="entry name" value="L-ORNITHINE N(5)-MONOOXYGENASE-RELATED"/>
    <property type="match status" value="1"/>
</dbReference>
<sequence>MGSRPIRVAIVGGGLSGISQAIQLRRQLGSDADITVFEKEEAAGGTWLNSTWPGAGVDIPIHLYSLYSDPKSDWDRVFAEQREVLEYLNNCIEKNGLSQNFVFHTTYLSSEWDAASQTHTLTLQPASGPSYTHITDILISANGPLCAPLLPPIPGVSSFRGTAFHNLHWRKHQPDLVNKKVAVIGNGSSGIQLLPGVAKTPGAEVVQYVRSGGYYFPKVNAEIAGWQKAIYRWVPGARWYHRYQLFKGHNDRWKARNAVEADGHDATEQMLLDYLRQQTPPEYLEALTPKYPLGCKRPAYDAGWLAALHLPNVSLNSVGIREITGDAIVDKAGGTFKPDVIIYATGSDVGRHGVGLNIGLKGEGGKELRAYWEEIGGPQSYMGLAVPGFPNYFITIGPNAIAGSWGFTIGNQTTVIARLIKEMVTYDIGSLQPRLEVFEEHNRDIQEALATSTMNSKACVNWWRVGGQGRPSVPNPLDAVGLWRATRTTRWEDWLAIEKAAGGMKPTTVKDVRRQIRRKQVQQAAVGAGVAAAVAAVWYLSPLFSWHATRS</sequence>
<keyword evidence="5" id="KW-1133">Transmembrane helix</keyword>
<organism evidence="6 7">
    <name type="scientific">Saitozyma podzolica</name>
    <dbReference type="NCBI Taxonomy" id="1890683"/>
    <lineage>
        <taxon>Eukaryota</taxon>
        <taxon>Fungi</taxon>
        <taxon>Dikarya</taxon>
        <taxon>Basidiomycota</taxon>
        <taxon>Agaricomycotina</taxon>
        <taxon>Tremellomycetes</taxon>
        <taxon>Tremellales</taxon>
        <taxon>Trimorphomycetaceae</taxon>
        <taxon>Saitozyma</taxon>
    </lineage>
</organism>
<reference evidence="6 7" key="1">
    <citation type="submission" date="2018-11" db="EMBL/GenBank/DDBJ databases">
        <title>Genome sequence of Saitozyma podzolica DSM 27192.</title>
        <authorList>
            <person name="Aliyu H."/>
            <person name="Gorte O."/>
            <person name="Ochsenreither K."/>
        </authorList>
    </citation>
    <scope>NUCLEOTIDE SEQUENCE [LARGE SCALE GENOMIC DNA]</scope>
    <source>
        <strain evidence="6 7">DSM 27192</strain>
    </source>
</reference>
<proteinExistence type="inferred from homology"/>
<dbReference type="EMBL" id="RSCD01000004">
    <property type="protein sequence ID" value="RSH93046.1"/>
    <property type="molecule type" value="Genomic_DNA"/>
</dbReference>
<keyword evidence="5" id="KW-0472">Membrane</keyword>
<evidence type="ECO:0000256" key="4">
    <source>
        <dbReference type="ARBA" id="ARBA00023002"/>
    </source>
</evidence>
<comment type="caution">
    <text evidence="6">The sequence shown here is derived from an EMBL/GenBank/DDBJ whole genome shotgun (WGS) entry which is preliminary data.</text>
</comment>
<evidence type="ECO:0000256" key="5">
    <source>
        <dbReference type="SAM" id="Phobius"/>
    </source>
</evidence>
<dbReference type="PANTHER" id="PTHR42877:SF4">
    <property type="entry name" value="FAD_NAD(P)-BINDING DOMAIN-CONTAINING PROTEIN-RELATED"/>
    <property type="match status" value="1"/>
</dbReference>
<keyword evidence="4" id="KW-0560">Oxidoreductase</keyword>
<dbReference type="STRING" id="1890683.A0A427YPS9"/>
<dbReference type="AlphaFoldDB" id="A0A427YPS9"/>
<keyword evidence="3" id="KW-0274">FAD</keyword>
<dbReference type="Proteomes" id="UP000279259">
    <property type="component" value="Unassembled WGS sequence"/>
</dbReference>
<comment type="similarity">
    <text evidence="1">Belongs to the FAD-binding monooxygenase family.</text>
</comment>
<dbReference type="GO" id="GO:0004499">
    <property type="term" value="F:N,N-dimethylaniline monooxygenase activity"/>
    <property type="evidence" value="ECO:0007669"/>
    <property type="project" value="InterPro"/>
</dbReference>
<evidence type="ECO:0000256" key="2">
    <source>
        <dbReference type="ARBA" id="ARBA00022630"/>
    </source>
</evidence>
<dbReference type="InterPro" id="IPR036188">
    <property type="entry name" value="FAD/NAD-bd_sf"/>
</dbReference>
<evidence type="ECO:0000313" key="7">
    <source>
        <dbReference type="Proteomes" id="UP000279259"/>
    </source>
</evidence>
<dbReference type="SUPFAM" id="SSF51905">
    <property type="entry name" value="FAD/NAD(P)-binding domain"/>
    <property type="match status" value="2"/>
</dbReference>